<dbReference type="EMBL" id="CP000083">
    <property type="protein sequence ID" value="AAZ26804.1"/>
    <property type="molecule type" value="Genomic_DNA"/>
</dbReference>
<accession>Q487X3</accession>
<dbReference type="STRING" id="167879.CPS_0893"/>
<dbReference type="HOGENOM" id="CLU_3355557_0_0_6"/>
<evidence type="ECO:0000313" key="3">
    <source>
        <dbReference type="Proteomes" id="UP000000547"/>
    </source>
</evidence>
<feature type="compositionally biased region" description="Polar residues" evidence="1">
    <location>
        <begin position="1"/>
        <end position="15"/>
    </location>
</feature>
<evidence type="ECO:0000256" key="1">
    <source>
        <dbReference type="SAM" id="MobiDB-lite"/>
    </source>
</evidence>
<reference evidence="2" key="1">
    <citation type="journal article" date="2005" name="Proc. Natl. Acad. Sci. U.S.A.">
        <title>The psychrophilic lifestyle as revealed by the genome sequence of Colwellia psychrerythraea 34H through genomic and proteomic analyses.</title>
        <authorList>
            <person name="Methe B.A."/>
            <person name="Nelson K.E."/>
            <person name="Deming J.W."/>
            <person name="Momen B."/>
            <person name="Melamud E."/>
            <person name="Zhang X."/>
            <person name="Moult J."/>
            <person name="Madupu R."/>
            <person name="Nelson W.C."/>
            <person name="Dodson R.J."/>
            <person name="Brinkac L.M."/>
            <person name="Daugherty S.C."/>
            <person name="Durkin A.S."/>
            <person name="DeBoy R.T."/>
            <person name="Kolonay J.F."/>
            <person name="Sullivan S.A."/>
            <person name="Zhou L."/>
            <person name="Davidsen T.M."/>
            <person name="Wu M."/>
            <person name="Huston A.L."/>
            <person name="Lewis M."/>
            <person name="Weaver B."/>
            <person name="Weidman J.F."/>
            <person name="Khouri H."/>
            <person name="Utterback T.R."/>
            <person name="Feldblyum T.V."/>
            <person name="Fraser C.M."/>
        </authorList>
    </citation>
    <scope>NUCLEOTIDE SEQUENCE [LARGE SCALE GENOMIC DNA]</scope>
    <source>
        <strain evidence="2">34H</strain>
    </source>
</reference>
<evidence type="ECO:0000313" key="2">
    <source>
        <dbReference type="EMBL" id="AAZ26804.1"/>
    </source>
</evidence>
<dbReference type="Proteomes" id="UP000000547">
    <property type="component" value="Chromosome"/>
</dbReference>
<proteinExistence type="predicted"/>
<feature type="compositionally biased region" description="Basic and acidic residues" evidence="1">
    <location>
        <begin position="21"/>
        <end position="36"/>
    </location>
</feature>
<dbReference type="KEGG" id="cps:CPS_0893"/>
<gene>
    <name evidence="2" type="ordered locus">CPS_0893</name>
</gene>
<feature type="region of interest" description="Disordered" evidence="1">
    <location>
        <begin position="1"/>
        <end position="36"/>
    </location>
</feature>
<protein>
    <submittedName>
        <fullName evidence="2">Uncharacterized protein</fullName>
    </submittedName>
</protein>
<dbReference type="AlphaFoldDB" id="Q487X3"/>
<name>Q487X3_COLP3</name>
<sequence length="36" mass="4180">MKQQKNSIWNGQQATMKKIKKVQDGIWKTDSESKSV</sequence>
<organism evidence="2 3">
    <name type="scientific">Colwellia psychrerythraea (strain 34H / ATCC BAA-681)</name>
    <name type="common">Vibrio psychroerythus</name>
    <dbReference type="NCBI Taxonomy" id="167879"/>
    <lineage>
        <taxon>Bacteria</taxon>
        <taxon>Pseudomonadati</taxon>
        <taxon>Pseudomonadota</taxon>
        <taxon>Gammaproteobacteria</taxon>
        <taxon>Alteromonadales</taxon>
        <taxon>Colwelliaceae</taxon>
        <taxon>Colwellia</taxon>
    </lineage>
</organism>